<dbReference type="SUPFAM" id="SSF52821">
    <property type="entry name" value="Rhodanese/Cell cycle control phosphatase"/>
    <property type="match status" value="1"/>
</dbReference>
<keyword evidence="3" id="KW-1185">Reference proteome</keyword>
<dbReference type="PANTHER" id="PTHR43031:SF17">
    <property type="entry name" value="SULFURTRANSFERASE YTWF-RELATED"/>
    <property type="match status" value="1"/>
</dbReference>
<dbReference type="Pfam" id="PF00581">
    <property type="entry name" value="Rhodanese"/>
    <property type="match status" value="1"/>
</dbReference>
<dbReference type="PANTHER" id="PTHR43031">
    <property type="entry name" value="FAD-DEPENDENT OXIDOREDUCTASE"/>
    <property type="match status" value="1"/>
</dbReference>
<accession>A0A0K6GXB8</accession>
<dbReference type="InterPro" id="IPR036873">
    <property type="entry name" value="Rhodanese-like_dom_sf"/>
</dbReference>
<dbReference type="GO" id="GO:0016740">
    <property type="term" value="F:transferase activity"/>
    <property type="evidence" value="ECO:0007669"/>
    <property type="project" value="UniProtKB-KW"/>
</dbReference>
<dbReference type="Proteomes" id="UP000243535">
    <property type="component" value="Unassembled WGS sequence"/>
</dbReference>
<dbReference type="InterPro" id="IPR050229">
    <property type="entry name" value="GlpE_sulfurtransferase"/>
</dbReference>
<dbReference type="PROSITE" id="PS50206">
    <property type="entry name" value="RHODANESE_3"/>
    <property type="match status" value="1"/>
</dbReference>
<feature type="domain" description="Rhodanese" evidence="1">
    <location>
        <begin position="18"/>
        <end position="106"/>
    </location>
</feature>
<reference evidence="3" key="1">
    <citation type="submission" date="2015-08" db="EMBL/GenBank/DDBJ databases">
        <authorList>
            <person name="Varghese N."/>
        </authorList>
    </citation>
    <scope>NUCLEOTIDE SEQUENCE [LARGE SCALE GENOMIC DNA]</scope>
    <source>
        <strain evidence="3">DSM 17901</strain>
    </source>
</reference>
<gene>
    <name evidence="2" type="ORF">Ga0061063_1594</name>
</gene>
<dbReference type="InterPro" id="IPR001763">
    <property type="entry name" value="Rhodanese-like_dom"/>
</dbReference>
<dbReference type="SMART" id="SM00450">
    <property type="entry name" value="RHOD"/>
    <property type="match status" value="1"/>
</dbReference>
<evidence type="ECO:0000259" key="1">
    <source>
        <dbReference type="PROSITE" id="PS50206"/>
    </source>
</evidence>
<evidence type="ECO:0000313" key="2">
    <source>
        <dbReference type="EMBL" id="CUA83138.1"/>
    </source>
</evidence>
<keyword evidence="2" id="KW-0808">Transferase</keyword>
<protein>
    <submittedName>
        <fullName evidence="2">Rhodanese-related sulfurtransferase</fullName>
    </submittedName>
</protein>
<proteinExistence type="predicted"/>
<dbReference type="Gene3D" id="3.40.250.10">
    <property type="entry name" value="Rhodanese-like domain"/>
    <property type="match status" value="1"/>
</dbReference>
<organism evidence="2 3">
    <name type="scientific">Gulbenkiania indica</name>
    <dbReference type="NCBI Taxonomy" id="375574"/>
    <lineage>
        <taxon>Bacteria</taxon>
        <taxon>Pseudomonadati</taxon>
        <taxon>Pseudomonadota</taxon>
        <taxon>Betaproteobacteria</taxon>
        <taxon>Neisseriales</taxon>
        <taxon>Chromobacteriaceae</taxon>
        <taxon>Gulbenkiania</taxon>
    </lineage>
</organism>
<name>A0A0K6GXB8_9NEIS</name>
<dbReference type="OrthoDB" id="9811849at2"/>
<dbReference type="RefSeq" id="WP_054285568.1">
    <property type="nucleotide sequence ID" value="NZ_CYHA01000003.1"/>
</dbReference>
<sequence>MIQEITPQALAQWLADPEREQPLLLDVREGWELEQACIEGVRHLPMNMVPLQLNTLPDDVPIVTICHHGVRSYHVALYLQQAGFDTLYSLQGGVEAWATQVDPCMRHY</sequence>
<dbReference type="STRING" id="375574.GCA_001418035_01383"/>
<dbReference type="EMBL" id="CYHA01000003">
    <property type="protein sequence ID" value="CUA83138.1"/>
    <property type="molecule type" value="Genomic_DNA"/>
</dbReference>
<dbReference type="AlphaFoldDB" id="A0A0K6GXB8"/>
<evidence type="ECO:0000313" key="3">
    <source>
        <dbReference type="Proteomes" id="UP000243535"/>
    </source>
</evidence>